<proteinExistence type="predicted"/>
<dbReference type="RefSeq" id="WP_190878002.1">
    <property type="nucleotide sequence ID" value="NZ_JACJSK010000010.1"/>
</dbReference>
<gene>
    <name evidence="1" type="ORF">H6G72_09055</name>
</gene>
<name>A0ABR8ECE5_9CYAN</name>
<dbReference type="EMBL" id="JACJSK010000010">
    <property type="protein sequence ID" value="MBD2543987.1"/>
    <property type="molecule type" value="Genomic_DNA"/>
</dbReference>
<dbReference type="Proteomes" id="UP000641954">
    <property type="component" value="Unassembled WGS sequence"/>
</dbReference>
<protein>
    <submittedName>
        <fullName evidence="1">Uncharacterized protein</fullName>
    </submittedName>
</protein>
<sequence length="98" mass="11316">MIIYQIGKNKVILNVSSPDDSSEIQIENNTNDEALKWLKEDFEQGWYGIHGNLQSLETTAIDLDHAARCHLFFSYLNPVLIEGQEILDAYEYDDTVMY</sequence>
<keyword evidence="2" id="KW-1185">Reference proteome</keyword>
<accession>A0ABR8ECE5</accession>
<reference evidence="1 2" key="1">
    <citation type="journal article" date="2020" name="ISME J.">
        <title>Comparative genomics reveals insights into cyanobacterial evolution and habitat adaptation.</title>
        <authorList>
            <person name="Chen M.Y."/>
            <person name="Teng W.K."/>
            <person name="Zhao L."/>
            <person name="Hu C.X."/>
            <person name="Zhou Y.K."/>
            <person name="Han B.P."/>
            <person name="Song L.R."/>
            <person name="Shu W.S."/>
        </authorList>
    </citation>
    <scope>NUCLEOTIDE SEQUENCE [LARGE SCALE GENOMIC DNA]</scope>
    <source>
        <strain evidence="1 2">FACHB-1370</strain>
    </source>
</reference>
<evidence type="ECO:0000313" key="1">
    <source>
        <dbReference type="EMBL" id="MBD2543987.1"/>
    </source>
</evidence>
<comment type="caution">
    <text evidence="1">The sequence shown here is derived from an EMBL/GenBank/DDBJ whole genome shotgun (WGS) entry which is preliminary data.</text>
</comment>
<organism evidence="1 2">
    <name type="scientific">Planktothricoides raciborskii FACHB-1370</name>
    <dbReference type="NCBI Taxonomy" id="2949576"/>
    <lineage>
        <taxon>Bacteria</taxon>
        <taxon>Bacillati</taxon>
        <taxon>Cyanobacteriota</taxon>
        <taxon>Cyanophyceae</taxon>
        <taxon>Oscillatoriophycideae</taxon>
        <taxon>Oscillatoriales</taxon>
        <taxon>Oscillatoriaceae</taxon>
        <taxon>Planktothricoides</taxon>
    </lineage>
</organism>
<evidence type="ECO:0000313" key="2">
    <source>
        <dbReference type="Proteomes" id="UP000641954"/>
    </source>
</evidence>